<dbReference type="Pfam" id="PF00656">
    <property type="entry name" value="Peptidase_C14"/>
    <property type="match status" value="1"/>
</dbReference>
<dbReference type="GO" id="GO:0004197">
    <property type="term" value="F:cysteine-type endopeptidase activity"/>
    <property type="evidence" value="ECO:0007669"/>
    <property type="project" value="InterPro"/>
</dbReference>
<dbReference type="InterPro" id="IPR011600">
    <property type="entry name" value="Pept_C14_caspase"/>
</dbReference>
<evidence type="ECO:0000313" key="3">
    <source>
        <dbReference type="Proteomes" id="UP000076962"/>
    </source>
</evidence>
<sequence>MRSRSHKSESIKAQWVVNVMEHAGSQVNIVIMDACRTFPRPDKPRATSEDYGLAAMNAPKGTLIGFATGPGQSTPDGKKGSNGLYTGHLLKFMRQAGLSIEEVFKKTRQQVALETGNKQVPPVYGYCFGVDRP</sequence>
<dbReference type="InterPro" id="IPR029030">
    <property type="entry name" value="Caspase-like_dom_sf"/>
</dbReference>
<accession>A0A176RTS1</accession>
<reference evidence="2 3" key="1">
    <citation type="submission" date="2016-05" db="EMBL/GenBank/DDBJ databases">
        <title>Single-cell genome of chain-forming Candidatus Thiomargarita nelsonii and comparison to other large sulfur-oxidizing bacteria.</title>
        <authorList>
            <person name="Winkel M."/>
            <person name="Salman V."/>
            <person name="Woyke T."/>
            <person name="Schulz-Vogt H."/>
            <person name="Richter M."/>
            <person name="Flood B."/>
            <person name="Bailey J."/>
            <person name="Amann R."/>
            <person name="Mussmann M."/>
        </authorList>
    </citation>
    <scope>NUCLEOTIDE SEQUENCE [LARGE SCALE GENOMIC DNA]</scope>
    <source>
        <strain evidence="2 3">THI036</strain>
    </source>
</reference>
<proteinExistence type="predicted"/>
<keyword evidence="3" id="KW-1185">Reference proteome</keyword>
<dbReference type="GO" id="GO:0006508">
    <property type="term" value="P:proteolysis"/>
    <property type="evidence" value="ECO:0007669"/>
    <property type="project" value="InterPro"/>
</dbReference>
<dbReference type="PANTHER" id="PTHR22576:SF37">
    <property type="entry name" value="MUCOSA-ASSOCIATED LYMPHOID TISSUE LYMPHOMA TRANSLOCATION PROTEIN 1"/>
    <property type="match status" value="1"/>
</dbReference>
<comment type="caution">
    <text evidence="2">The sequence shown here is derived from an EMBL/GenBank/DDBJ whole genome shotgun (WGS) entry which is preliminary data.</text>
</comment>
<feature type="domain" description="Peptidase C14 caspase" evidence="1">
    <location>
        <begin position="25"/>
        <end position="123"/>
    </location>
</feature>
<evidence type="ECO:0000259" key="1">
    <source>
        <dbReference type="Pfam" id="PF00656"/>
    </source>
</evidence>
<name>A0A176RTS1_9GAMM</name>
<dbReference type="InterPro" id="IPR052039">
    <property type="entry name" value="Caspase-related_regulators"/>
</dbReference>
<protein>
    <submittedName>
        <fullName evidence="2">Peptidase C14 caspase catalytic subunit p20</fullName>
    </submittedName>
</protein>
<feature type="non-terminal residue" evidence="2">
    <location>
        <position position="133"/>
    </location>
</feature>
<evidence type="ECO:0000313" key="2">
    <source>
        <dbReference type="EMBL" id="OAD19135.1"/>
    </source>
</evidence>
<dbReference type="PANTHER" id="PTHR22576">
    <property type="entry name" value="MUCOSA ASSOCIATED LYMPHOID TISSUE LYMPHOMA TRANSLOCATION PROTEIN 1/PARACASPASE"/>
    <property type="match status" value="1"/>
</dbReference>
<dbReference type="AlphaFoldDB" id="A0A176RTS1"/>
<organism evidence="2 3">
    <name type="scientific">Candidatus Thiomargarita nelsonii</name>
    <dbReference type="NCBI Taxonomy" id="1003181"/>
    <lineage>
        <taxon>Bacteria</taxon>
        <taxon>Pseudomonadati</taxon>
        <taxon>Pseudomonadota</taxon>
        <taxon>Gammaproteobacteria</taxon>
        <taxon>Thiotrichales</taxon>
        <taxon>Thiotrichaceae</taxon>
        <taxon>Thiomargarita</taxon>
    </lineage>
</organism>
<dbReference type="EMBL" id="LUTY01002930">
    <property type="protein sequence ID" value="OAD19135.1"/>
    <property type="molecule type" value="Genomic_DNA"/>
</dbReference>
<gene>
    <name evidence="2" type="ORF">THIOM_005248</name>
</gene>
<dbReference type="Proteomes" id="UP000076962">
    <property type="component" value="Unassembled WGS sequence"/>
</dbReference>
<dbReference type="SUPFAM" id="SSF52129">
    <property type="entry name" value="Caspase-like"/>
    <property type="match status" value="1"/>
</dbReference>
<dbReference type="Gene3D" id="3.40.50.1460">
    <property type="match status" value="1"/>
</dbReference>